<dbReference type="HOGENOM" id="CLU_031468_2_1_1"/>
<dbReference type="Gene3D" id="3.40.50.720">
    <property type="entry name" value="NAD(P)-binding Rossmann-like Domain"/>
    <property type="match status" value="1"/>
</dbReference>
<dbReference type="RefSeq" id="XP_040874954.1">
    <property type="nucleotide sequence ID" value="XM_041027170.1"/>
</dbReference>
<accession>A0A074VB93</accession>
<organism evidence="3 4">
    <name type="scientific">Aureobasidium melanogenum (strain CBS 110374)</name>
    <name type="common">Aureobasidium pullulans var. melanogenum</name>
    <dbReference type="NCBI Taxonomy" id="1043003"/>
    <lineage>
        <taxon>Eukaryota</taxon>
        <taxon>Fungi</taxon>
        <taxon>Dikarya</taxon>
        <taxon>Ascomycota</taxon>
        <taxon>Pezizomycotina</taxon>
        <taxon>Dothideomycetes</taxon>
        <taxon>Dothideomycetidae</taxon>
        <taxon>Dothideales</taxon>
        <taxon>Saccotheciaceae</taxon>
        <taxon>Aureobasidium</taxon>
    </lineage>
</organism>
<dbReference type="STRING" id="1043003.A0A074VB93"/>
<dbReference type="PANTHER" id="PTHR21708">
    <property type="entry name" value="PROBABLE 2-DEHYDROPANTOATE 2-REDUCTASE"/>
    <property type="match status" value="1"/>
</dbReference>
<evidence type="ECO:0000313" key="4">
    <source>
        <dbReference type="Proteomes" id="UP000030672"/>
    </source>
</evidence>
<reference evidence="3 4" key="1">
    <citation type="journal article" date="2014" name="BMC Genomics">
        <title>Genome sequencing of four Aureobasidium pullulans varieties: biotechnological potential, stress tolerance, and description of new species.</title>
        <authorList>
            <person name="Gostin Ar C."/>
            <person name="Ohm R.A."/>
            <person name="Kogej T."/>
            <person name="Sonjak S."/>
            <person name="Turk M."/>
            <person name="Zajc J."/>
            <person name="Zalar P."/>
            <person name="Grube M."/>
            <person name="Sun H."/>
            <person name="Han J."/>
            <person name="Sharma A."/>
            <person name="Chiniquy J."/>
            <person name="Ngan C.Y."/>
            <person name="Lipzen A."/>
            <person name="Barry K."/>
            <person name="Grigoriev I.V."/>
            <person name="Gunde-Cimerman N."/>
        </authorList>
    </citation>
    <scope>NUCLEOTIDE SEQUENCE [LARGE SCALE GENOMIC DNA]</scope>
    <source>
        <strain evidence="3 4">CBS 110374</strain>
    </source>
</reference>
<dbReference type="SUPFAM" id="SSF51735">
    <property type="entry name" value="NAD(P)-binding Rossmann-fold domains"/>
    <property type="match status" value="1"/>
</dbReference>
<dbReference type="PANTHER" id="PTHR21708:SF30">
    <property type="entry name" value="2-DEHYDROPANTOATE 2-REDUCTASE-RELATED"/>
    <property type="match status" value="1"/>
</dbReference>
<feature type="domain" description="Ketopantoate reductase N-terminal" evidence="1">
    <location>
        <begin position="14"/>
        <end position="172"/>
    </location>
</feature>
<dbReference type="Proteomes" id="UP000030672">
    <property type="component" value="Unassembled WGS sequence"/>
</dbReference>
<name>A0A074VB93_AURM1</name>
<protein>
    <submittedName>
        <fullName evidence="3">6-phosphogluconate dehydrogenase C-terminal domain-like protein</fullName>
    </submittedName>
</protein>
<dbReference type="InterPro" id="IPR051402">
    <property type="entry name" value="KPR-Related"/>
</dbReference>
<dbReference type="InterPro" id="IPR013332">
    <property type="entry name" value="KPR_N"/>
</dbReference>
<proteinExistence type="predicted"/>
<feature type="domain" description="Ketopantoate reductase C-terminal" evidence="2">
    <location>
        <begin position="209"/>
        <end position="328"/>
    </location>
</feature>
<evidence type="ECO:0000259" key="2">
    <source>
        <dbReference type="Pfam" id="PF08546"/>
    </source>
</evidence>
<dbReference type="InterPro" id="IPR013752">
    <property type="entry name" value="KPA_reductase"/>
</dbReference>
<evidence type="ECO:0000313" key="3">
    <source>
        <dbReference type="EMBL" id="KEQ57930.1"/>
    </source>
</evidence>
<dbReference type="InterPro" id="IPR013328">
    <property type="entry name" value="6PGD_dom2"/>
</dbReference>
<dbReference type="GeneID" id="63920543"/>
<dbReference type="EMBL" id="KL584864">
    <property type="protein sequence ID" value="KEQ57930.1"/>
    <property type="molecule type" value="Genomic_DNA"/>
</dbReference>
<dbReference type="Pfam" id="PF02558">
    <property type="entry name" value="ApbA"/>
    <property type="match status" value="1"/>
</dbReference>
<dbReference type="Gene3D" id="1.10.1040.10">
    <property type="entry name" value="N-(1-d-carboxylethyl)-l-norvaline Dehydrogenase, domain 2"/>
    <property type="match status" value="1"/>
</dbReference>
<dbReference type="GO" id="GO:0005737">
    <property type="term" value="C:cytoplasm"/>
    <property type="evidence" value="ECO:0007669"/>
    <property type="project" value="TreeGrafter"/>
</dbReference>
<dbReference type="FunFam" id="1.10.1040.10:FF:000017">
    <property type="entry name" value="2-dehydropantoate 2-reductase"/>
    <property type="match status" value="1"/>
</dbReference>
<dbReference type="InterPro" id="IPR036291">
    <property type="entry name" value="NAD(P)-bd_dom_sf"/>
</dbReference>
<dbReference type="SUPFAM" id="SSF48179">
    <property type="entry name" value="6-phosphogluconate dehydrogenase C-terminal domain-like"/>
    <property type="match status" value="1"/>
</dbReference>
<dbReference type="InterPro" id="IPR008927">
    <property type="entry name" value="6-PGluconate_DH-like_C_sf"/>
</dbReference>
<evidence type="ECO:0000259" key="1">
    <source>
        <dbReference type="Pfam" id="PF02558"/>
    </source>
</evidence>
<sequence>MPAAKQNIERPWRILLVGSGGVGTMASYALEIGGKAEVTSVLRSTYDIVTKQGFSIDSVDHGRDIQGFRPSHITKTVPDMTTSDSKPFDYIIVATKNIPDIPPTVSDLIAPAVTPGVTSIVLLQNGLNIELPLVERFPTNVILSGVSLIGAAEINGSIKHDEPDFTRLGVFPNQTVDLEIAKASALHLIDAYNAGGKVEWIFDEDVSFSRWRKLLYNASYNVVAALTGIDVIRMRMSQFMIDDLIYPLIREIRAIAMAAGVVLPKDLELFFIKCDTHEGFFMPSMGQDCRKGNAMEIDTIVGAPLREADRLGVPAPTLRTCYNLLRSLQLKVKENKGLWTARFEAKNPYA</sequence>
<dbReference type="Pfam" id="PF08546">
    <property type="entry name" value="ApbA_C"/>
    <property type="match status" value="1"/>
</dbReference>
<keyword evidence="4" id="KW-1185">Reference proteome</keyword>
<gene>
    <name evidence="3" type="ORF">M437DRAFT_79410</name>
</gene>
<dbReference type="AlphaFoldDB" id="A0A074VB93"/>